<dbReference type="PANTHER" id="PTHR43513">
    <property type="entry name" value="DIHYDROOROTATE DEHYDROGENASE B (NAD(+)), ELECTRON TRANSFER SUBUNIT"/>
    <property type="match status" value="1"/>
</dbReference>
<dbReference type="GO" id="GO:0016491">
    <property type="term" value="F:oxidoreductase activity"/>
    <property type="evidence" value="ECO:0007669"/>
    <property type="project" value="InterPro"/>
</dbReference>
<dbReference type="GO" id="GO:0051537">
    <property type="term" value="F:2 iron, 2 sulfur cluster binding"/>
    <property type="evidence" value="ECO:0007669"/>
    <property type="project" value="UniProtKB-KW"/>
</dbReference>
<feature type="binding site" evidence="1">
    <location>
        <position position="249"/>
    </location>
    <ligand>
        <name>[2Fe-2S] cluster</name>
        <dbReference type="ChEBI" id="CHEBI:190135"/>
    </ligand>
</feature>
<keyword evidence="1" id="KW-0408">Iron</keyword>
<dbReference type="GO" id="GO:0050660">
    <property type="term" value="F:flavin adenine dinucleotide binding"/>
    <property type="evidence" value="ECO:0007669"/>
    <property type="project" value="InterPro"/>
</dbReference>
<evidence type="ECO:0000259" key="2">
    <source>
        <dbReference type="PROSITE" id="PS51384"/>
    </source>
</evidence>
<dbReference type="InterPro" id="IPR001433">
    <property type="entry name" value="OxRdtase_FAD/NAD-bd"/>
</dbReference>
<feature type="binding site" evidence="1">
    <location>
        <position position="261"/>
    </location>
    <ligand>
        <name>[2Fe-2S] cluster</name>
        <dbReference type="ChEBI" id="CHEBI:190135"/>
    </ligand>
</feature>
<dbReference type="InterPro" id="IPR017938">
    <property type="entry name" value="Riboflavin_synthase-like_b-brl"/>
</dbReference>
<dbReference type="GO" id="GO:0046872">
    <property type="term" value="F:metal ion binding"/>
    <property type="evidence" value="ECO:0007669"/>
    <property type="project" value="UniProtKB-KW"/>
</dbReference>
<comment type="caution">
    <text evidence="3">The sequence shown here is derived from an EMBL/GenBank/DDBJ whole genome shotgun (WGS) entry which is preliminary data.</text>
</comment>
<organism evidence="3 4">
    <name type="scientific">Halodesulfovibrio aestuarii</name>
    <dbReference type="NCBI Taxonomy" id="126333"/>
    <lineage>
        <taxon>Bacteria</taxon>
        <taxon>Pseudomonadati</taxon>
        <taxon>Thermodesulfobacteriota</taxon>
        <taxon>Desulfovibrionia</taxon>
        <taxon>Desulfovibrionales</taxon>
        <taxon>Desulfovibrionaceae</taxon>
        <taxon>Halodesulfovibrio</taxon>
    </lineage>
</organism>
<dbReference type="AlphaFoldDB" id="A0A8G2CBE3"/>
<protein>
    <submittedName>
        <fullName evidence="3">Sulfide dehydrogenase (Flavoprotein) subunit SudB</fullName>
    </submittedName>
</protein>
<sequence length="304" mass="32571">MRFNALTFPLSLYILTSGTGMIMANKILKKEQLIPGQTSKLVIDAPHIAAKAKPGNFVILRVTEHGERIPLTIADTDTENGTITIVYLVLGKSTALLEELNEGDEILDLCGPLGKATQLHTGGTVICVGGGTGIAAMHHIAKGHHQAGNHVVAIIGARTKDLLLFEKELKEFCPEVLISTDDGSYGHHGLVTDLLKERLEKDDSVIEVVAVGPVPMMAAVSKTTEPFGTPTTVSLNSIMVDGVGMCGACRVTVGGETKFACVDGPEFDGHKVDFGELRQRLAAFSSLEKESFEHHCRCKCNDNK</sequence>
<dbReference type="InterPro" id="IPR050353">
    <property type="entry name" value="PyrK_electron_transfer"/>
</dbReference>
<dbReference type="EMBL" id="FQZR01000007">
    <property type="protein sequence ID" value="SHJ54592.1"/>
    <property type="molecule type" value="Genomic_DNA"/>
</dbReference>
<name>A0A8G2CBE3_9BACT</name>
<gene>
    <name evidence="3" type="ORF">SAMN05660830_02678</name>
</gene>
<evidence type="ECO:0000313" key="4">
    <source>
        <dbReference type="Proteomes" id="UP000184001"/>
    </source>
</evidence>
<dbReference type="GO" id="GO:0006221">
    <property type="term" value="P:pyrimidine nucleotide biosynthetic process"/>
    <property type="evidence" value="ECO:0007669"/>
    <property type="project" value="InterPro"/>
</dbReference>
<dbReference type="Proteomes" id="UP000184001">
    <property type="component" value="Unassembled WGS sequence"/>
</dbReference>
<dbReference type="SUPFAM" id="SSF52343">
    <property type="entry name" value="Ferredoxin reductase-like, C-terminal NADP-linked domain"/>
    <property type="match status" value="1"/>
</dbReference>
<comment type="cofactor">
    <cofactor evidence="1">
        <name>[2Fe-2S] cluster</name>
        <dbReference type="ChEBI" id="CHEBI:190135"/>
    </cofactor>
    <text evidence="1">Binds 1 [2Fe-2S] cluster per subunit.</text>
</comment>
<dbReference type="PROSITE" id="PS51384">
    <property type="entry name" value="FAD_FR"/>
    <property type="match status" value="1"/>
</dbReference>
<dbReference type="InterPro" id="IPR012165">
    <property type="entry name" value="Cyt_c3_hydrogenase_gsu"/>
</dbReference>
<proteinExistence type="predicted"/>
<dbReference type="InterPro" id="IPR017927">
    <property type="entry name" value="FAD-bd_FR_type"/>
</dbReference>
<keyword evidence="1" id="KW-0479">Metal-binding</keyword>
<reference evidence="3 4" key="1">
    <citation type="submission" date="2016-11" db="EMBL/GenBank/DDBJ databases">
        <authorList>
            <person name="Varghese N."/>
            <person name="Submissions S."/>
        </authorList>
    </citation>
    <scope>NUCLEOTIDE SEQUENCE [LARGE SCALE GENOMIC DNA]</scope>
    <source>
        <strain evidence="3 4">DSM 17919</strain>
    </source>
</reference>
<dbReference type="Gene3D" id="2.40.30.10">
    <property type="entry name" value="Translation factors"/>
    <property type="match status" value="1"/>
</dbReference>
<keyword evidence="1" id="KW-0411">Iron-sulfur</keyword>
<evidence type="ECO:0000256" key="1">
    <source>
        <dbReference type="PIRSR" id="PIRSR006816-2"/>
    </source>
</evidence>
<evidence type="ECO:0000313" key="3">
    <source>
        <dbReference type="EMBL" id="SHJ54592.1"/>
    </source>
</evidence>
<dbReference type="InterPro" id="IPR019480">
    <property type="entry name" value="Dihydroorotate_DH_Fe-S-bd"/>
</dbReference>
<dbReference type="SUPFAM" id="SSF63380">
    <property type="entry name" value="Riboflavin synthase domain-like"/>
    <property type="match status" value="1"/>
</dbReference>
<feature type="binding site" evidence="1">
    <location>
        <position position="246"/>
    </location>
    <ligand>
        <name>[2Fe-2S] cluster</name>
        <dbReference type="ChEBI" id="CHEBI:190135"/>
    </ligand>
</feature>
<feature type="domain" description="FAD-binding FR-type" evidence="2">
    <location>
        <begin position="20"/>
        <end position="119"/>
    </location>
</feature>
<dbReference type="NCBIfam" id="NF004862">
    <property type="entry name" value="PRK06222.1"/>
    <property type="match status" value="1"/>
</dbReference>
<keyword evidence="1" id="KW-0001">2Fe-2S</keyword>
<dbReference type="Pfam" id="PF00175">
    <property type="entry name" value="NAD_binding_1"/>
    <property type="match status" value="1"/>
</dbReference>
<dbReference type="InterPro" id="IPR039261">
    <property type="entry name" value="FNR_nucleotide-bd"/>
</dbReference>
<dbReference type="PIRSF" id="PIRSF006816">
    <property type="entry name" value="Cyc3_hyd_g"/>
    <property type="match status" value="1"/>
</dbReference>
<accession>A0A8G2CBE3</accession>
<dbReference type="CDD" id="cd06219">
    <property type="entry name" value="DHOD_e_trans_like1"/>
    <property type="match status" value="1"/>
</dbReference>
<dbReference type="PANTHER" id="PTHR43513:SF3">
    <property type="entry name" value="DIHYDROOROTATE DEHYDROGENASE B (NAD(+)), ELECTRON TRANSFER SUBUNIT-RELATED"/>
    <property type="match status" value="1"/>
</dbReference>
<dbReference type="Pfam" id="PF10418">
    <property type="entry name" value="DHODB_Fe-S_bind"/>
    <property type="match status" value="1"/>
</dbReference>
<dbReference type="Gene3D" id="3.40.50.80">
    <property type="entry name" value="Nucleotide-binding domain of ferredoxin-NADP reductase (FNR) module"/>
    <property type="match status" value="1"/>
</dbReference>